<evidence type="ECO:0000256" key="1">
    <source>
        <dbReference type="ARBA" id="ARBA00008563"/>
    </source>
</evidence>
<dbReference type="RefSeq" id="WP_100921451.1">
    <property type="nucleotide sequence ID" value="NZ_CP020370.1"/>
</dbReference>
<protein>
    <recommendedName>
        <fullName evidence="6">Large ribosomal subunit protein bL21</fullName>
    </recommendedName>
</protein>
<proteinExistence type="inferred from homology"/>
<dbReference type="SUPFAM" id="SSF141091">
    <property type="entry name" value="L21p-like"/>
    <property type="match status" value="1"/>
</dbReference>
<evidence type="ECO:0000313" key="8">
    <source>
        <dbReference type="EMBL" id="AUB83773.1"/>
    </source>
</evidence>
<dbReference type="Pfam" id="PF00829">
    <property type="entry name" value="Ribosomal_L21p"/>
    <property type="match status" value="1"/>
</dbReference>
<dbReference type="PANTHER" id="PTHR21349:SF0">
    <property type="entry name" value="LARGE RIBOSOMAL SUBUNIT PROTEIN BL21M"/>
    <property type="match status" value="1"/>
</dbReference>
<comment type="function">
    <text evidence="6 7">This protein binds to 23S rRNA in the presence of protein L20.</text>
</comment>
<comment type="similarity">
    <text evidence="1 6 7">Belongs to the bacterial ribosomal protein bL21 family.</text>
</comment>
<accession>A0A2K8UDU7</accession>
<dbReference type="GO" id="GO:0003735">
    <property type="term" value="F:structural constituent of ribosome"/>
    <property type="evidence" value="ECO:0007669"/>
    <property type="project" value="InterPro"/>
</dbReference>
<keyword evidence="2 6" id="KW-0699">rRNA-binding</keyword>
<gene>
    <name evidence="6" type="primary">rplU</name>
    <name evidence="8" type="ORF">THSYN_24330</name>
</gene>
<evidence type="ECO:0000256" key="2">
    <source>
        <dbReference type="ARBA" id="ARBA00022730"/>
    </source>
</evidence>
<dbReference type="GO" id="GO:0005840">
    <property type="term" value="C:ribosome"/>
    <property type="evidence" value="ECO:0007669"/>
    <property type="project" value="UniProtKB-KW"/>
</dbReference>
<comment type="subunit">
    <text evidence="6">Part of the 50S ribosomal subunit. Contacts protein L20.</text>
</comment>
<sequence>MYAVIQTGGKQYRVSEGDTLKVEKLVAEAGADIELDQVLMVADGDAVTIGRPFILGGKVTATVKAHGRAAKVHIIKFRRRKHHLKRQGHRQWFTELQITGISAG</sequence>
<keyword evidence="9" id="KW-1185">Reference proteome</keyword>
<reference evidence="8 9" key="1">
    <citation type="submission" date="2017-03" db="EMBL/GenBank/DDBJ databases">
        <title>Complete genome sequence of Candidatus 'Thiodictyon syntrophicum' sp. nov. strain Cad16T, a photolithoautotroph purple sulfur bacterium isolated from an alpine meromictic lake.</title>
        <authorList>
            <person name="Luedin S.M."/>
            <person name="Pothier J.F."/>
            <person name="Danza F."/>
            <person name="Storelli N."/>
            <person name="Wittwer M."/>
            <person name="Tonolla M."/>
        </authorList>
    </citation>
    <scope>NUCLEOTIDE SEQUENCE [LARGE SCALE GENOMIC DNA]</scope>
    <source>
        <strain evidence="8 9">Cad16T</strain>
    </source>
</reference>
<dbReference type="GO" id="GO:1990904">
    <property type="term" value="C:ribonucleoprotein complex"/>
    <property type="evidence" value="ECO:0007669"/>
    <property type="project" value="UniProtKB-KW"/>
</dbReference>
<dbReference type="InterPro" id="IPR001787">
    <property type="entry name" value="Ribosomal_bL21"/>
</dbReference>
<dbReference type="GO" id="GO:0006412">
    <property type="term" value="P:translation"/>
    <property type="evidence" value="ECO:0007669"/>
    <property type="project" value="UniProtKB-UniRule"/>
</dbReference>
<dbReference type="GO" id="GO:0005737">
    <property type="term" value="C:cytoplasm"/>
    <property type="evidence" value="ECO:0007669"/>
    <property type="project" value="UniProtKB-ARBA"/>
</dbReference>
<dbReference type="KEGG" id="tsy:THSYN_24330"/>
<organism evidence="8 9">
    <name type="scientific">Candidatus Thiodictyon syntrophicum</name>
    <dbReference type="NCBI Taxonomy" id="1166950"/>
    <lineage>
        <taxon>Bacteria</taxon>
        <taxon>Pseudomonadati</taxon>
        <taxon>Pseudomonadota</taxon>
        <taxon>Gammaproteobacteria</taxon>
        <taxon>Chromatiales</taxon>
        <taxon>Chromatiaceae</taxon>
        <taxon>Thiodictyon</taxon>
    </lineage>
</organism>
<dbReference type="Proteomes" id="UP000232638">
    <property type="component" value="Chromosome"/>
</dbReference>
<keyword evidence="3 6" id="KW-0694">RNA-binding</keyword>
<keyword evidence="4 6" id="KW-0689">Ribosomal protein</keyword>
<evidence type="ECO:0000256" key="6">
    <source>
        <dbReference type="HAMAP-Rule" id="MF_01363"/>
    </source>
</evidence>
<evidence type="ECO:0000256" key="3">
    <source>
        <dbReference type="ARBA" id="ARBA00022884"/>
    </source>
</evidence>
<dbReference type="PANTHER" id="PTHR21349">
    <property type="entry name" value="50S RIBOSOMAL PROTEIN L21"/>
    <property type="match status" value="1"/>
</dbReference>
<dbReference type="GO" id="GO:0019843">
    <property type="term" value="F:rRNA binding"/>
    <property type="evidence" value="ECO:0007669"/>
    <property type="project" value="UniProtKB-UniRule"/>
</dbReference>
<dbReference type="InterPro" id="IPR036164">
    <property type="entry name" value="bL21-like_sf"/>
</dbReference>
<dbReference type="OrthoDB" id="9813334at2"/>
<evidence type="ECO:0000256" key="7">
    <source>
        <dbReference type="RuleBase" id="RU000562"/>
    </source>
</evidence>
<evidence type="ECO:0000256" key="5">
    <source>
        <dbReference type="ARBA" id="ARBA00023274"/>
    </source>
</evidence>
<dbReference type="NCBIfam" id="TIGR00061">
    <property type="entry name" value="L21"/>
    <property type="match status" value="1"/>
</dbReference>
<dbReference type="AlphaFoldDB" id="A0A2K8UDU7"/>
<dbReference type="EMBL" id="CP020370">
    <property type="protein sequence ID" value="AUB83773.1"/>
    <property type="molecule type" value="Genomic_DNA"/>
</dbReference>
<keyword evidence="5 6" id="KW-0687">Ribonucleoprotein</keyword>
<name>A0A2K8UDU7_9GAMM</name>
<evidence type="ECO:0000256" key="4">
    <source>
        <dbReference type="ARBA" id="ARBA00022980"/>
    </source>
</evidence>
<dbReference type="PROSITE" id="PS01169">
    <property type="entry name" value="RIBOSOMAL_L21"/>
    <property type="match status" value="1"/>
</dbReference>
<dbReference type="InterPro" id="IPR028909">
    <property type="entry name" value="bL21-like"/>
</dbReference>
<dbReference type="HAMAP" id="MF_01363">
    <property type="entry name" value="Ribosomal_bL21"/>
    <property type="match status" value="1"/>
</dbReference>
<dbReference type="InterPro" id="IPR018258">
    <property type="entry name" value="Ribosomal_bL21_CS"/>
</dbReference>
<evidence type="ECO:0000313" key="9">
    <source>
        <dbReference type="Proteomes" id="UP000232638"/>
    </source>
</evidence>